<name>A0A1Y6FL67_9SPHN</name>
<keyword evidence="2" id="KW-1185">Reference proteome</keyword>
<dbReference type="AlphaFoldDB" id="A0A1Y6FL67"/>
<dbReference type="CDD" id="cd12952">
    <property type="entry name" value="MMP_ACEL2062"/>
    <property type="match status" value="1"/>
</dbReference>
<keyword evidence="1" id="KW-0378">Hydrolase</keyword>
<dbReference type="SUPFAM" id="SSF55486">
    <property type="entry name" value="Metalloproteases ('zincins'), catalytic domain"/>
    <property type="match status" value="1"/>
</dbReference>
<protein>
    <submittedName>
        <fullName evidence="1">Predicted Zn-dependent protease, minimal metalloprotease (MMP)-like domain</fullName>
    </submittedName>
</protein>
<accession>A0A1Y6FL67</accession>
<gene>
    <name evidence="1" type="ORF">SAMN06297468_2486</name>
</gene>
<dbReference type="GO" id="GO:0006508">
    <property type="term" value="P:proteolysis"/>
    <property type="evidence" value="ECO:0007669"/>
    <property type="project" value="UniProtKB-KW"/>
</dbReference>
<dbReference type="GO" id="GO:0008237">
    <property type="term" value="F:metallopeptidase activity"/>
    <property type="evidence" value="ECO:0007669"/>
    <property type="project" value="UniProtKB-KW"/>
</dbReference>
<dbReference type="EMBL" id="FXWG01000003">
    <property type="protein sequence ID" value="SMQ74251.1"/>
    <property type="molecule type" value="Genomic_DNA"/>
</dbReference>
<proteinExistence type="predicted"/>
<dbReference type="InterPro" id="IPR038555">
    <property type="entry name" value="Zincin_1_sf"/>
</dbReference>
<evidence type="ECO:0000313" key="2">
    <source>
        <dbReference type="Proteomes" id="UP000194420"/>
    </source>
</evidence>
<dbReference type="OrthoDB" id="9806895at2"/>
<reference evidence="2" key="1">
    <citation type="submission" date="2017-04" db="EMBL/GenBank/DDBJ databases">
        <authorList>
            <person name="Varghese N."/>
            <person name="Submissions S."/>
        </authorList>
    </citation>
    <scope>NUCLEOTIDE SEQUENCE [LARGE SCALE GENOMIC DNA]</scope>
</reference>
<dbReference type="RefSeq" id="WP_086438359.1">
    <property type="nucleotide sequence ID" value="NZ_FXWG01000003.1"/>
</dbReference>
<dbReference type="Proteomes" id="UP000194420">
    <property type="component" value="Unassembled WGS sequence"/>
</dbReference>
<dbReference type="Gene3D" id="3.30.2010.20">
    <property type="match status" value="1"/>
</dbReference>
<keyword evidence="1" id="KW-0645">Protease</keyword>
<dbReference type="Pfam" id="PF06262">
    <property type="entry name" value="Zincin_1"/>
    <property type="match status" value="1"/>
</dbReference>
<evidence type="ECO:0000313" key="1">
    <source>
        <dbReference type="EMBL" id="SMQ74251.1"/>
    </source>
</evidence>
<organism evidence="1 2">
    <name type="scientific">Altererythrobacter xiamenensis</name>
    <dbReference type="NCBI Taxonomy" id="1316679"/>
    <lineage>
        <taxon>Bacteria</taxon>
        <taxon>Pseudomonadati</taxon>
        <taxon>Pseudomonadota</taxon>
        <taxon>Alphaproteobacteria</taxon>
        <taxon>Sphingomonadales</taxon>
        <taxon>Erythrobacteraceae</taxon>
        <taxon>Altererythrobacter</taxon>
    </lineage>
</organism>
<dbReference type="InterPro" id="IPR010428">
    <property type="entry name" value="Zincin_1"/>
</dbReference>
<sequence length="134" mass="14940">MDRPLTGPAAEKFEAIAAEAIAGMPAAFREQMTGVVVRIEEFASAEQLAAVEMHHEERWYLTGLYEGRPLTEESVWESGGMPPVISLFRQPLLLEMRETGVALEALVKHVVIHEAGHHFGFSDEEMHALEDQVE</sequence>
<keyword evidence="1" id="KW-0482">Metalloprotease</keyword>